<name>A0ABT4ARW0_9ACTN</name>
<dbReference type="SUPFAM" id="SSF52540">
    <property type="entry name" value="P-loop containing nucleoside triphosphate hydrolases"/>
    <property type="match status" value="1"/>
</dbReference>
<feature type="domain" description="ABC transporter" evidence="8">
    <location>
        <begin position="5"/>
        <end position="254"/>
    </location>
</feature>
<dbReference type="PANTHER" id="PTHR43297:SF2">
    <property type="entry name" value="DIPEPTIDE TRANSPORT ATP-BINDING PROTEIN DPPD"/>
    <property type="match status" value="1"/>
</dbReference>
<dbReference type="PROSITE" id="PS50893">
    <property type="entry name" value="ABC_TRANSPORTER_2"/>
    <property type="match status" value="1"/>
</dbReference>
<keyword evidence="5" id="KW-0547">Nucleotide-binding</keyword>
<comment type="subcellular location">
    <subcellularLocation>
        <location evidence="1">Cell membrane</location>
        <topology evidence="1">Peripheral membrane protein</topology>
    </subcellularLocation>
</comment>
<dbReference type="CDD" id="cd03257">
    <property type="entry name" value="ABC_NikE_OppD_transporters"/>
    <property type="match status" value="1"/>
</dbReference>
<keyword evidence="3" id="KW-0813">Transport</keyword>
<evidence type="ECO:0000256" key="1">
    <source>
        <dbReference type="ARBA" id="ARBA00004202"/>
    </source>
</evidence>
<dbReference type="GO" id="GO:0005524">
    <property type="term" value="F:ATP binding"/>
    <property type="evidence" value="ECO:0007669"/>
    <property type="project" value="UniProtKB-KW"/>
</dbReference>
<dbReference type="InterPro" id="IPR003593">
    <property type="entry name" value="AAA+_ATPase"/>
</dbReference>
<comment type="similarity">
    <text evidence="2">Belongs to the ABC transporter superfamily.</text>
</comment>
<evidence type="ECO:0000256" key="4">
    <source>
        <dbReference type="ARBA" id="ARBA00022475"/>
    </source>
</evidence>
<evidence type="ECO:0000313" key="9">
    <source>
        <dbReference type="EMBL" id="MCY1136988.1"/>
    </source>
</evidence>
<dbReference type="Pfam" id="PF00005">
    <property type="entry name" value="ABC_tran"/>
    <property type="match status" value="1"/>
</dbReference>
<dbReference type="SMART" id="SM00382">
    <property type="entry name" value="AAA"/>
    <property type="match status" value="1"/>
</dbReference>
<dbReference type="NCBIfam" id="TIGR01727">
    <property type="entry name" value="oligo_HPY"/>
    <property type="match status" value="1"/>
</dbReference>
<protein>
    <submittedName>
        <fullName evidence="9">ABC transporter ATP-binding protein</fullName>
    </submittedName>
</protein>
<evidence type="ECO:0000259" key="8">
    <source>
        <dbReference type="PROSITE" id="PS50893"/>
    </source>
</evidence>
<dbReference type="RefSeq" id="WP_267560784.1">
    <property type="nucleotide sequence ID" value="NZ_JAPNTZ010000001.1"/>
</dbReference>
<keyword evidence="10" id="KW-1185">Reference proteome</keyword>
<dbReference type="PROSITE" id="PS00211">
    <property type="entry name" value="ABC_TRANSPORTER_1"/>
    <property type="match status" value="1"/>
</dbReference>
<evidence type="ECO:0000313" key="10">
    <source>
        <dbReference type="Proteomes" id="UP001151002"/>
    </source>
</evidence>
<keyword evidence="6 9" id="KW-0067">ATP-binding</keyword>
<evidence type="ECO:0000256" key="3">
    <source>
        <dbReference type="ARBA" id="ARBA00022448"/>
    </source>
</evidence>
<dbReference type="Gene3D" id="3.40.50.300">
    <property type="entry name" value="P-loop containing nucleotide triphosphate hydrolases"/>
    <property type="match status" value="1"/>
</dbReference>
<dbReference type="InterPro" id="IPR003439">
    <property type="entry name" value="ABC_transporter-like_ATP-bd"/>
</dbReference>
<comment type="caution">
    <text evidence="9">The sequence shown here is derived from an EMBL/GenBank/DDBJ whole genome shotgun (WGS) entry which is preliminary data.</text>
</comment>
<dbReference type="InterPro" id="IPR017871">
    <property type="entry name" value="ABC_transporter-like_CS"/>
</dbReference>
<dbReference type="InterPro" id="IPR013563">
    <property type="entry name" value="Oligopep_ABC_C"/>
</dbReference>
<dbReference type="InterPro" id="IPR027417">
    <property type="entry name" value="P-loop_NTPase"/>
</dbReference>
<dbReference type="EMBL" id="JAPNTZ010000001">
    <property type="protein sequence ID" value="MCY1136988.1"/>
    <property type="molecule type" value="Genomic_DNA"/>
</dbReference>
<evidence type="ECO:0000256" key="6">
    <source>
        <dbReference type="ARBA" id="ARBA00022840"/>
    </source>
</evidence>
<dbReference type="PANTHER" id="PTHR43297">
    <property type="entry name" value="OLIGOPEPTIDE TRANSPORT ATP-BINDING PROTEIN APPD"/>
    <property type="match status" value="1"/>
</dbReference>
<keyword evidence="7" id="KW-0472">Membrane</keyword>
<dbReference type="InterPro" id="IPR050388">
    <property type="entry name" value="ABC_Ni/Peptide_Import"/>
</dbReference>
<evidence type="ECO:0000256" key="5">
    <source>
        <dbReference type="ARBA" id="ARBA00022741"/>
    </source>
</evidence>
<accession>A0ABT4ARW0</accession>
<sequence>MTALLEVDDLTVGFERDGTRSAAVRGVSFEVAAGERVGIVGESGSGKSVTAQAVMRLLPLSAEVGGAVRFAGDDVLGYDAKRLAGWRGSDIAMVFQDPMSSLNPLLRIGTQLTEGLRRHRGLSKPAAREEAARLLRTVGIADAERRLRDYPHSFSGGMRQRVCIAIAAACTPKLIIADEPTTALDVTVQAQVLDLMDELTDRHGTATVLISHDLGVVSSFCDRILIMYAGRVVEAGPADDIIARPAHPYTRALLDSIPRLHGELPRRLPAIPGSPPFGTVPADRCSFADRCPRVQDVCRTNDPALEPTATGRPAACFFPLDSVPVEVR</sequence>
<organism evidence="9 10">
    <name type="scientific">Paractinoplanes pyxinae</name>
    <dbReference type="NCBI Taxonomy" id="2997416"/>
    <lineage>
        <taxon>Bacteria</taxon>
        <taxon>Bacillati</taxon>
        <taxon>Actinomycetota</taxon>
        <taxon>Actinomycetes</taxon>
        <taxon>Micromonosporales</taxon>
        <taxon>Micromonosporaceae</taxon>
        <taxon>Paractinoplanes</taxon>
    </lineage>
</organism>
<dbReference type="Pfam" id="PF08352">
    <property type="entry name" value="oligo_HPY"/>
    <property type="match status" value="1"/>
</dbReference>
<reference evidence="9" key="1">
    <citation type="submission" date="2022-11" db="EMBL/GenBank/DDBJ databases">
        <authorList>
            <person name="Somphong A."/>
            <person name="Phongsopitanun W."/>
        </authorList>
    </citation>
    <scope>NUCLEOTIDE SEQUENCE</scope>
    <source>
        <strain evidence="9">Pm04-4</strain>
    </source>
</reference>
<evidence type="ECO:0000256" key="2">
    <source>
        <dbReference type="ARBA" id="ARBA00005417"/>
    </source>
</evidence>
<keyword evidence="4" id="KW-1003">Cell membrane</keyword>
<dbReference type="Proteomes" id="UP001151002">
    <property type="component" value="Unassembled WGS sequence"/>
</dbReference>
<gene>
    <name evidence="9" type="ORF">OWR29_03195</name>
</gene>
<proteinExistence type="inferred from homology"/>
<evidence type="ECO:0000256" key="7">
    <source>
        <dbReference type="ARBA" id="ARBA00023136"/>
    </source>
</evidence>